<dbReference type="Proteomes" id="UP000184111">
    <property type="component" value="Unassembled WGS sequence"/>
</dbReference>
<keyword evidence="7" id="KW-1185">Reference proteome</keyword>
<feature type="binding site" evidence="4">
    <location>
        <position position="152"/>
    </location>
    <ligand>
        <name>a divalent metal cation</name>
        <dbReference type="ChEBI" id="CHEBI:60240"/>
    </ligand>
</feature>
<dbReference type="RefSeq" id="WP_235001980.1">
    <property type="nucleotide sequence ID" value="NZ_FRBI01000004.1"/>
</dbReference>
<comment type="cofactor">
    <cofactor evidence="4">
        <name>Zn(2+)</name>
        <dbReference type="ChEBI" id="CHEBI:29105"/>
    </cofactor>
    <text evidence="4">Binds 1 divalent metal cation per subunit.</text>
</comment>
<dbReference type="Gene3D" id="2.120.10.30">
    <property type="entry name" value="TolB, C-terminal domain"/>
    <property type="match status" value="1"/>
</dbReference>
<dbReference type="EMBL" id="FRBI01000004">
    <property type="protein sequence ID" value="SHL43851.1"/>
    <property type="molecule type" value="Genomic_DNA"/>
</dbReference>
<dbReference type="Pfam" id="PF08450">
    <property type="entry name" value="SGL"/>
    <property type="match status" value="1"/>
</dbReference>
<feature type="binding site" evidence="4">
    <location>
        <position position="199"/>
    </location>
    <ligand>
        <name>a divalent metal cation</name>
        <dbReference type="ChEBI" id="CHEBI:60240"/>
    </ligand>
</feature>
<proteinExistence type="inferred from homology"/>
<evidence type="ECO:0000256" key="4">
    <source>
        <dbReference type="PIRSR" id="PIRSR605511-2"/>
    </source>
</evidence>
<dbReference type="PANTHER" id="PTHR47572:SF4">
    <property type="entry name" value="LACTONASE DRP35"/>
    <property type="match status" value="1"/>
</dbReference>
<evidence type="ECO:0000313" key="6">
    <source>
        <dbReference type="EMBL" id="SHL43851.1"/>
    </source>
</evidence>
<comment type="similarity">
    <text evidence="1">Belongs to the SMP-30/CGR1 family.</text>
</comment>
<dbReference type="GO" id="GO:0016787">
    <property type="term" value="F:hydrolase activity"/>
    <property type="evidence" value="ECO:0007669"/>
    <property type="project" value="UniProtKB-KW"/>
</dbReference>
<keyword evidence="2" id="KW-0378">Hydrolase</keyword>
<keyword evidence="4" id="KW-0862">Zinc</keyword>
<name>A0A1M7AM60_9ACTN</name>
<feature type="domain" description="SMP-30/Gluconolactonase/LRE-like region" evidence="5">
    <location>
        <begin position="15"/>
        <end position="255"/>
    </location>
</feature>
<dbReference type="InterPro" id="IPR013658">
    <property type="entry name" value="SGL"/>
</dbReference>
<feature type="binding site" evidence="4">
    <location>
        <position position="17"/>
    </location>
    <ligand>
        <name>a divalent metal cation</name>
        <dbReference type="ChEBI" id="CHEBI:60240"/>
    </ligand>
</feature>
<evidence type="ECO:0000256" key="1">
    <source>
        <dbReference type="ARBA" id="ARBA00008853"/>
    </source>
</evidence>
<evidence type="ECO:0000259" key="5">
    <source>
        <dbReference type="Pfam" id="PF08450"/>
    </source>
</evidence>
<gene>
    <name evidence="6" type="ORF">SAMN05216499_104140</name>
</gene>
<dbReference type="STRING" id="310782.SAMN05216499_104140"/>
<reference evidence="6 7" key="1">
    <citation type="submission" date="2016-11" db="EMBL/GenBank/DDBJ databases">
        <authorList>
            <person name="Jaros S."/>
            <person name="Januszkiewicz K."/>
            <person name="Wedrychowicz H."/>
        </authorList>
    </citation>
    <scope>NUCLEOTIDE SEQUENCE [LARGE SCALE GENOMIC DNA]</scope>
    <source>
        <strain evidence="6 7">CGMCC 4.2025</strain>
    </source>
</reference>
<dbReference type="GO" id="GO:0046872">
    <property type="term" value="F:metal ion binding"/>
    <property type="evidence" value="ECO:0007669"/>
    <property type="project" value="UniProtKB-KW"/>
</dbReference>
<sequence length="286" mass="30003">MEMGTPRVLLEGIAFGESPRWYGDRLWFADWGAGEVVAVGADGAHEVVLRPDFPTFPMCVTWLPDGGGLLVVSSSQDRVLRRAADGSLVPYADLSAVAHGWNEIVADGRGHVYVNGGGFDLMAGEEFRPGVIALATPDGAARQVADGIAFPNGMLVTSDDSTLIVAESYANRLTAFDIGPDGALSHRRVWADLGDGCPDGICLDAQGAVWYADVPNQRCVRVREGGEVLAAVELDRGCFACALGGPDGRTLFLVATKWAGVENARGGPRTGQLLTVTAPAPGVGRP</sequence>
<dbReference type="AlphaFoldDB" id="A0A1M7AM60"/>
<feature type="active site" description="Proton donor/acceptor" evidence="3">
    <location>
        <position position="199"/>
    </location>
</feature>
<dbReference type="PRINTS" id="PR01790">
    <property type="entry name" value="SMP30FAMILY"/>
</dbReference>
<dbReference type="InterPro" id="IPR011042">
    <property type="entry name" value="6-blade_b-propeller_TolB-like"/>
</dbReference>
<evidence type="ECO:0000313" key="7">
    <source>
        <dbReference type="Proteomes" id="UP000184111"/>
    </source>
</evidence>
<dbReference type="SUPFAM" id="SSF63829">
    <property type="entry name" value="Calcium-dependent phosphotriesterase"/>
    <property type="match status" value="1"/>
</dbReference>
<dbReference type="InterPro" id="IPR051262">
    <property type="entry name" value="SMP-30/CGR1_Lactonase"/>
</dbReference>
<organism evidence="6 7">
    <name type="scientific">Actinacidiphila paucisporea</name>
    <dbReference type="NCBI Taxonomy" id="310782"/>
    <lineage>
        <taxon>Bacteria</taxon>
        <taxon>Bacillati</taxon>
        <taxon>Actinomycetota</taxon>
        <taxon>Actinomycetes</taxon>
        <taxon>Kitasatosporales</taxon>
        <taxon>Streptomycetaceae</taxon>
        <taxon>Actinacidiphila</taxon>
    </lineage>
</organism>
<feature type="binding site" evidence="4">
    <location>
        <position position="120"/>
    </location>
    <ligand>
        <name>substrate</name>
    </ligand>
</feature>
<protein>
    <submittedName>
        <fullName evidence="6">Sugar lactone lactonase YvrE</fullName>
    </submittedName>
</protein>
<accession>A0A1M7AM60</accession>
<evidence type="ECO:0000256" key="2">
    <source>
        <dbReference type="ARBA" id="ARBA00022801"/>
    </source>
</evidence>
<dbReference type="PANTHER" id="PTHR47572">
    <property type="entry name" value="LIPOPROTEIN-RELATED"/>
    <property type="match status" value="1"/>
</dbReference>
<dbReference type="InterPro" id="IPR005511">
    <property type="entry name" value="SMP-30"/>
</dbReference>
<feature type="binding site" evidence="4">
    <location>
        <position position="102"/>
    </location>
    <ligand>
        <name>substrate</name>
    </ligand>
</feature>
<keyword evidence="4" id="KW-0479">Metal-binding</keyword>
<evidence type="ECO:0000256" key="3">
    <source>
        <dbReference type="PIRSR" id="PIRSR605511-1"/>
    </source>
</evidence>